<feature type="non-terminal residue" evidence="1">
    <location>
        <position position="44"/>
    </location>
</feature>
<reference evidence="1" key="1">
    <citation type="submission" date="2018-05" db="EMBL/GenBank/DDBJ databases">
        <authorList>
            <person name="Lanie J.A."/>
            <person name="Ng W.-L."/>
            <person name="Kazmierczak K.M."/>
            <person name="Andrzejewski T.M."/>
            <person name="Davidsen T.M."/>
            <person name="Wayne K.J."/>
            <person name="Tettelin H."/>
            <person name="Glass J.I."/>
            <person name="Rusch D."/>
            <person name="Podicherti R."/>
            <person name="Tsui H.-C.T."/>
            <person name="Winkler M.E."/>
        </authorList>
    </citation>
    <scope>NUCLEOTIDE SEQUENCE</scope>
</reference>
<dbReference type="InterPro" id="IPR001920">
    <property type="entry name" value="Asp/Glu_race"/>
</dbReference>
<gene>
    <name evidence="1" type="ORF">METZ01_LOCUS82610</name>
</gene>
<dbReference type="EMBL" id="UINC01006807">
    <property type="protein sequence ID" value="SVA29756.1"/>
    <property type="molecule type" value="Genomic_DNA"/>
</dbReference>
<protein>
    <recommendedName>
        <fullName evidence="2">Glutamate racemase</fullName>
    </recommendedName>
</protein>
<dbReference type="SUPFAM" id="SSF53681">
    <property type="entry name" value="Aspartate/glutamate racemase"/>
    <property type="match status" value="1"/>
</dbReference>
<proteinExistence type="predicted"/>
<evidence type="ECO:0000313" key="1">
    <source>
        <dbReference type="EMBL" id="SVA29756.1"/>
    </source>
</evidence>
<evidence type="ECO:0008006" key="2">
    <source>
        <dbReference type="Google" id="ProtNLM"/>
    </source>
</evidence>
<dbReference type="AlphaFoldDB" id="A0A381UNL3"/>
<dbReference type="GO" id="GO:0016855">
    <property type="term" value="F:racemase and epimerase activity, acting on amino acids and derivatives"/>
    <property type="evidence" value="ECO:0007669"/>
    <property type="project" value="InterPro"/>
</dbReference>
<dbReference type="Gene3D" id="3.40.50.1860">
    <property type="match status" value="1"/>
</dbReference>
<organism evidence="1">
    <name type="scientific">marine metagenome</name>
    <dbReference type="NCBI Taxonomy" id="408172"/>
    <lineage>
        <taxon>unclassified sequences</taxon>
        <taxon>metagenomes</taxon>
        <taxon>ecological metagenomes</taxon>
    </lineage>
</organism>
<accession>A0A381UNL3</accession>
<name>A0A381UNL3_9ZZZZ</name>
<feature type="non-terminal residue" evidence="1">
    <location>
        <position position="1"/>
    </location>
</feature>
<sequence>MNIVITDSGLGGLSVCAQLIHLLKNYSAPENSDPPSCDLKIIYV</sequence>